<accession>A0A4U0H9L1</accession>
<dbReference type="AlphaFoldDB" id="A0A4U0H9L1"/>
<dbReference type="InterPro" id="IPR050408">
    <property type="entry name" value="HGPRT"/>
</dbReference>
<dbReference type="CDD" id="cd06223">
    <property type="entry name" value="PRTases_typeI"/>
    <property type="match status" value="1"/>
</dbReference>
<evidence type="ECO:0000256" key="2">
    <source>
        <dbReference type="ARBA" id="ARBA00049402"/>
    </source>
</evidence>
<keyword evidence="4" id="KW-0328">Glycosyltransferase</keyword>
<dbReference type="InterPro" id="IPR029057">
    <property type="entry name" value="PRTase-like"/>
</dbReference>
<dbReference type="GO" id="GO:0032264">
    <property type="term" value="P:IMP salvage"/>
    <property type="evidence" value="ECO:0007669"/>
    <property type="project" value="TreeGrafter"/>
</dbReference>
<dbReference type="GO" id="GO:0006178">
    <property type="term" value="P:guanine salvage"/>
    <property type="evidence" value="ECO:0007669"/>
    <property type="project" value="TreeGrafter"/>
</dbReference>
<dbReference type="Proteomes" id="UP000309872">
    <property type="component" value="Unassembled WGS sequence"/>
</dbReference>
<dbReference type="Pfam" id="PF00156">
    <property type="entry name" value="Pribosyltran"/>
    <property type="match status" value="1"/>
</dbReference>
<keyword evidence="5" id="KW-1185">Reference proteome</keyword>
<dbReference type="SUPFAM" id="SSF53271">
    <property type="entry name" value="PRTase-like"/>
    <property type="match status" value="1"/>
</dbReference>
<evidence type="ECO:0000256" key="1">
    <source>
        <dbReference type="ARBA" id="ARBA00048811"/>
    </source>
</evidence>
<organism evidence="4 5">
    <name type="scientific">Sphingobacterium alkalisoli</name>
    <dbReference type="NCBI Taxonomy" id="1874115"/>
    <lineage>
        <taxon>Bacteria</taxon>
        <taxon>Pseudomonadati</taxon>
        <taxon>Bacteroidota</taxon>
        <taxon>Sphingobacteriia</taxon>
        <taxon>Sphingobacteriales</taxon>
        <taxon>Sphingobacteriaceae</taxon>
        <taxon>Sphingobacterium</taxon>
    </lineage>
</organism>
<comment type="catalytic activity">
    <reaction evidence="1">
        <text>GMP + diphosphate = guanine + 5-phospho-alpha-D-ribose 1-diphosphate</text>
        <dbReference type="Rhea" id="RHEA:25424"/>
        <dbReference type="ChEBI" id="CHEBI:16235"/>
        <dbReference type="ChEBI" id="CHEBI:33019"/>
        <dbReference type="ChEBI" id="CHEBI:58017"/>
        <dbReference type="ChEBI" id="CHEBI:58115"/>
        <dbReference type="EC" id="2.4.2.8"/>
    </reaction>
    <physiologicalReaction direction="right-to-left" evidence="1">
        <dbReference type="Rhea" id="RHEA:25426"/>
    </physiologicalReaction>
</comment>
<dbReference type="GO" id="GO:0004422">
    <property type="term" value="F:hypoxanthine phosphoribosyltransferase activity"/>
    <property type="evidence" value="ECO:0007669"/>
    <property type="project" value="TreeGrafter"/>
</dbReference>
<evidence type="ECO:0000313" key="5">
    <source>
        <dbReference type="Proteomes" id="UP000309872"/>
    </source>
</evidence>
<dbReference type="OrthoDB" id="9802824at2"/>
<reference evidence="4 5" key="1">
    <citation type="submission" date="2019-04" db="EMBL/GenBank/DDBJ databases">
        <title>Sphingobacterium olei sp. nov., isolated from oil-contaminated soil.</title>
        <authorList>
            <person name="Liu B."/>
        </authorList>
    </citation>
    <scope>NUCLEOTIDE SEQUENCE [LARGE SCALE GENOMIC DNA]</scope>
    <source>
        <strain evidence="4 5">Y3L14</strain>
    </source>
</reference>
<dbReference type="GO" id="GO:0046100">
    <property type="term" value="P:hypoxanthine metabolic process"/>
    <property type="evidence" value="ECO:0007669"/>
    <property type="project" value="TreeGrafter"/>
</dbReference>
<comment type="catalytic activity">
    <reaction evidence="2">
        <text>IMP + diphosphate = hypoxanthine + 5-phospho-alpha-D-ribose 1-diphosphate</text>
        <dbReference type="Rhea" id="RHEA:17973"/>
        <dbReference type="ChEBI" id="CHEBI:17368"/>
        <dbReference type="ChEBI" id="CHEBI:33019"/>
        <dbReference type="ChEBI" id="CHEBI:58017"/>
        <dbReference type="ChEBI" id="CHEBI:58053"/>
        <dbReference type="EC" id="2.4.2.8"/>
    </reaction>
    <physiologicalReaction direction="right-to-left" evidence="2">
        <dbReference type="Rhea" id="RHEA:17975"/>
    </physiologicalReaction>
</comment>
<dbReference type="RefSeq" id="WP_136818943.1">
    <property type="nucleotide sequence ID" value="NZ_BMJX01000001.1"/>
</dbReference>
<protein>
    <submittedName>
        <fullName evidence="4">Hypoxanthine phosphoribosyltransferase</fullName>
    </submittedName>
</protein>
<feature type="domain" description="Phosphoribosyltransferase" evidence="3">
    <location>
        <begin position="18"/>
        <end position="163"/>
    </location>
</feature>
<dbReference type="PANTHER" id="PTHR43340">
    <property type="entry name" value="HYPOXANTHINE-GUANINE PHOSPHORIBOSYLTRANSFERASE"/>
    <property type="match status" value="1"/>
</dbReference>
<comment type="caution">
    <text evidence="4">The sequence shown here is derived from an EMBL/GenBank/DDBJ whole genome shotgun (WGS) entry which is preliminary data.</text>
</comment>
<dbReference type="PANTHER" id="PTHR43340:SF1">
    <property type="entry name" value="HYPOXANTHINE PHOSPHORIBOSYLTRANSFERASE"/>
    <property type="match status" value="1"/>
</dbReference>
<dbReference type="InterPro" id="IPR000836">
    <property type="entry name" value="PRTase_dom"/>
</dbReference>
<dbReference type="GO" id="GO:0032263">
    <property type="term" value="P:GMP salvage"/>
    <property type="evidence" value="ECO:0007669"/>
    <property type="project" value="TreeGrafter"/>
</dbReference>
<dbReference type="EMBL" id="SUKA01000001">
    <property type="protein sequence ID" value="TJY68074.1"/>
    <property type="molecule type" value="Genomic_DNA"/>
</dbReference>
<gene>
    <name evidence="4" type="ORF">FAZ19_02095</name>
</gene>
<dbReference type="GO" id="GO:0000287">
    <property type="term" value="F:magnesium ion binding"/>
    <property type="evidence" value="ECO:0007669"/>
    <property type="project" value="TreeGrafter"/>
</dbReference>
<evidence type="ECO:0000313" key="4">
    <source>
        <dbReference type="EMBL" id="TJY68074.1"/>
    </source>
</evidence>
<sequence length="179" mass="20146">MKAIEIDNLCFEPFIEYDQIKKRIRLIGIDLNVKYEDKHPVFVGVLNGCFMFMADLMKQVHIPCEMSFVKLASYSGTGQGKISELIGIGMDLTGRDVIIVEDVVDTGKSLKHTMDALEALGVNSVAVCTLLLKPSCLAYQFDNIMYVGFEIEKEFVVGYGLDYNGQCRNLPDIYRQVIK</sequence>
<evidence type="ECO:0000259" key="3">
    <source>
        <dbReference type="Pfam" id="PF00156"/>
    </source>
</evidence>
<name>A0A4U0H9L1_9SPHI</name>
<dbReference type="GO" id="GO:0005829">
    <property type="term" value="C:cytosol"/>
    <property type="evidence" value="ECO:0007669"/>
    <property type="project" value="TreeGrafter"/>
</dbReference>
<dbReference type="Gene3D" id="3.40.50.2020">
    <property type="match status" value="1"/>
</dbReference>
<keyword evidence="4" id="KW-0808">Transferase</keyword>
<proteinExistence type="predicted"/>